<evidence type="ECO:0000313" key="3">
    <source>
        <dbReference type="Proteomes" id="UP000501891"/>
    </source>
</evidence>
<sequence length="66" mass="7470">MIKNGPFIVLVNDEEQYCLWQAEVEIPKGWRSAGQSGTREECLSFVDGVWSDMRPKSLRDTLANPA</sequence>
<dbReference type="SUPFAM" id="SSF160582">
    <property type="entry name" value="MbtH-like"/>
    <property type="match status" value="1"/>
</dbReference>
<dbReference type="InterPro" id="IPR037407">
    <property type="entry name" value="MLP_fam"/>
</dbReference>
<reference evidence="2" key="1">
    <citation type="submission" date="2020-04" db="EMBL/GenBank/DDBJ databases">
        <title>A desert anoxygenic phototrophic bacterium fixes CO2 using RubisCO under aerobic conditions.</title>
        <authorList>
            <person name="Tang K."/>
        </authorList>
    </citation>
    <scope>NUCLEOTIDE SEQUENCE [LARGE SCALE GENOMIC DNA]</scope>
    <source>
        <strain evidence="2">MIMtkB3</strain>
    </source>
</reference>
<dbReference type="AlphaFoldDB" id="A0A858R6N1"/>
<gene>
    <name evidence="2" type="ORF">HHL28_08125</name>
</gene>
<proteinExistence type="predicted"/>
<dbReference type="Proteomes" id="UP000501891">
    <property type="component" value="Chromosome"/>
</dbReference>
<dbReference type="GO" id="GO:0019290">
    <property type="term" value="P:siderophore biosynthetic process"/>
    <property type="evidence" value="ECO:0007669"/>
    <property type="project" value="TreeGrafter"/>
</dbReference>
<name>A0A858R6N1_9PROT</name>
<dbReference type="PANTHER" id="PTHR38444:SF1">
    <property type="entry name" value="ENTEROBACTIN BIOSYNTHESIS PROTEIN YBDZ"/>
    <property type="match status" value="1"/>
</dbReference>
<dbReference type="EMBL" id="CP051775">
    <property type="protein sequence ID" value="QJE73057.1"/>
    <property type="molecule type" value="Genomic_DNA"/>
</dbReference>
<feature type="domain" description="MbtH-like" evidence="1">
    <location>
        <begin position="2"/>
        <end position="48"/>
    </location>
</feature>
<dbReference type="SMART" id="SM00923">
    <property type="entry name" value="MbtH"/>
    <property type="match status" value="1"/>
</dbReference>
<dbReference type="PANTHER" id="PTHR38444">
    <property type="entry name" value="ENTEROBACTIN BIOSYNTHESIS PROTEIN YBDZ"/>
    <property type="match status" value="1"/>
</dbReference>
<dbReference type="Gene3D" id="3.90.820.10">
    <property type="entry name" value="Structural Genomics, Unknown Function 30-nov-00 1gh9 Mol_id"/>
    <property type="match status" value="1"/>
</dbReference>
<dbReference type="Pfam" id="PF03621">
    <property type="entry name" value="MbtH"/>
    <property type="match status" value="1"/>
</dbReference>
<keyword evidence="3" id="KW-1185">Reference proteome</keyword>
<protein>
    <submittedName>
        <fullName evidence="2">MbtH family NRPS accessory protein</fullName>
    </submittedName>
</protein>
<accession>A0A858R6N1</accession>
<dbReference type="KEGG" id="acru:HHL28_08125"/>
<dbReference type="GO" id="GO:0005829">
    <property type="term" value="C:cytosol"/>
    <property type="evidence" value="ECO:0007669"/>
    <property type="project" value="TreeGrafter"/>
</dbReference>
<dbReference type="InterPro" id="IPR038020">
    <property type="entry name" value="MbtH-like_sf"/>
</dbReference>
<organism evidence="2 3">
    <name type="scientific">Aerophototrophica crusticola</name>
    <dbReference type="NCBI Taxonomy" id="1709002"/>
    <lineage>
        <taxon>Bacteria</taxon>
        <taxon>Pseudomonadati</taxon>
        <taxon>Pseudomonadota</taxon>
        <taxon>Alphaproteobacteria</taxon>
        <taxon>Rhodospirillales</taxon>
        <taxon>Rhodospirillaceae</taxon>
        <taxon>Aerophototrophica</taxon>
    </lineage>
</organism>
<evidence type="ECO:0000259" key="1">
    <source>
        <dbReference type="SMART" id="SM00923"/>
    </source>
</evidence>
<evidence type="ECO:0000313" key="2">
    <source>
        <dbReference type="EMBL" id="QJE73057.1"/>
    </source>
</evidence>
<dbReference type="InterPro" id="IPR005153">
    <property type="entry name" value="MbtH-like_dom"/>
</dbReference>